<dbReference type="InterPro" id="IPR000719">
    <property type="entry name" value="Prot_kinase_dom"/>
</dbReference>
<keyword evidence="6" id="KW-0472">Membrane</keyword>
<feature type="compositionally biased region" description="Low complexity" evidence="5">
    <location>
        <begin position="320"/>
        <end position="344"/>
    </location>
</feature>
<evidence type="ECO:0000256" key="6">
    <source>
        <dbReference type="SAM" id="Phobius"/>
    </source>
</evidence>
<dbReference type="Proteomes" id="UP000309215">
    <property type="component" value="Unassembled WGS sequence"/>
</dbReference>
<evidence type="ECO:0000256" key="5">
    <source>
        <dbReference type="SAM" id="MobiDB-lite"/>
    </source>
</evidence>
<sequence>MSLSAGAIVGTNVRLLRPLKRGGMGSVWLAEHLTLRTQVAVKFMSERLAQDQEYVARFTREAMASAQIKSPNVVQVFDHGISSDGTPYIVMELLEGEDLRMRLSKIGTIGLDEAATIVVHVARALSKAHGLGIVHRDMKPDNVFLCDQDGELFVKVLDFGIAKHATPESEGLDGMTGTGAMVGTPHYMSPEQILSARRVDHRADLWSVGVVLYRALTGQVPFQGETLGAVCIAIERGSFMPPSQRRPGLMQTLDAWFLRALARDPAQRYQSAKELADAFLSALAAGGYAPPASPFRMETSAAPRSAPTAQPPGSMTPLPGSGASSSAAAWVSGATPPPMMGTGPSVATPPPGQLAESALPTGSGRYPSANEPPWAASGAAAAPPPLQTFHGSSVTHAEWKSSSRRRALVTVVSGALGVVVLILIVIVVLTKGDGGEGENASALPTEGTTKAAAQAAPPAPTPEPVATPAATPAATLAATPTETAAPPQAASAKASAAPVKPASTSTSTSTGKTKRDRGF</sequence>
<dbReference type="Gene3D" id="3.30.200.20">
    <property type="entry name" value="Phosphorylase Kinase, domain 1"/>
    <property type="match status" value="1"/>
</dbReference>
<keyword evidence="6" id="KW-1133">Transmembrane helix</keyword>
<keyword evidence="2" id="KW-0547">Nucleotide-binding</keyword>
<feature type="region of interest" description="Disordered" evidence="5">
    <location>
        <begin position="294"/>
        <end position="380"/>
    </location>
</feature>
<evidence type="ECO:0000256" key="3">
    <source>
        <dbReference type="ARBA" id="ARBA00022777"/>
    </source>
</evidence>
<feature type="compositionally biased region" description="Low complexity" evidence="5">
    <location>
        <begin position="466"/>
        <end position="510"/>
    </location>
</feature>
<dbReference type="GO" id="GO:0005524">
    <property type="term" value="F:ATP binding"/>
    <property type="evidence" value="ECO:0007669"/>
    <property type="project" value="UniProtKB-KW"/>
</dbReference>
<reference evidence="8 9" key="1">
    <citation type="submission" date="2019-04" db="EMBL/GenBank/DDBJ databases">
        <authorList>
            <person name="Li Y."/>
            <person name="Wang J."/>
        </authorList>
    </citation>
    <scope>NUCLEOTIDE SEQUENCE [LARGE SCALE GENOMIC DNA]</scope>
    <source>
        <strain evidence="8 9">DSM 14668</strain>
    </source>
</reference>
<gene>
    <name evidence="8" type="ORF">E8A74_30000</name>
</gene>
<dbReference type="PANTHER" id="PTHR43289:SF6">
    <property type="entry name" value="SERINE_THREONINE-PROTEIN KINASE NEKL-3"/>
    <property type="match status" value="1"/>
</dbReference>
<evidence type="ECO:0000256" key="4">
    <source>
        <dbReference type="ARBA" id="ARBA00022840"/>
    </source>
</evidence>
<evidence type="ECO:0000259" key="7">
    <source>
        <dbReference type="PROSITE" id="PS50011"/>
    </source>
</evidence>
<name>A0A4U1J528_9BACT</name>
<evidence type="ECO:0000313" key="8">
    <source>
        <dbReference type="EMBL" id="TKD01821.1"/>
    </source>
</evidence>
<feature type="transmembrane region" description="Helical" evidence="6">
    <location>
        <begin position="407"/>
        <end position="429"/>
    </location>
</feature>
<evidence type="ECO:0000313" key="9">
    <source>
        <dbReference type="Proteomes" id="UP000309215"/>
    </source>
</evidence>
<feature type="domain" description="Protein kinase" evidence="7">
    <location>
        <begin position="13"/>
        <end position="280"/>
    </location>
</feature>
<dbReference type="OrthoDB" id="9801841at2"/>
<organism evidence="8 9">
    <name type="scientific">Polyangium fumosum</name>
    <dbReference type="NCBI Taxonomy" id="889272"/>
    <lineage>
        <taxon>Bacteria</taxon>
        <taxon>Pseudomonadati</taxon>
        <taxon>Myxococcota</taxon>
        <taxon>Polyangia</taxon>
        <taxon>Polyangiales</taxon>
        <taxon>Polyangiaceae</taxon>
        <taxon>Polyangium</taxon>
    </lineage>
</organism>
<evidence type="ECO:0000256" key="1">
    <source>
        <dbReference type="ARBA" id="ARBA00022679"/>
    </source>
</evidence>
<proteinExistence type="predicted"/>
<keyword evidence="3 8" id="KW-0418">Kinase</keyword>
<keyword evidence="1" id="KW-0808">Transferase</keyword>
<dbReference type="InterPro" id="IPR011009">
    <property type="entry name" value="Kinase-like_dom_sf"/>
</dbReference>
<dbReference type="Pfam" id="PF00069">
    <property type="entry name" value="Pkinase"/>
    <property type="match status" value="1"/>
</dbReference>
<dbReference type="GO" id="GO:0004674">
    <property type="term" value="F:protein serine/threonine kinase activity"/>
    <property type="evidence" value="ECO:0007669"/>
    <property type="project" value="UniProtKB-KW"/>
</dbReference>
<comment type="caution">
    <text evidence="8">The sequence shown here is derived from an EMBL/GenBank/DDBJ whole genome shotgun (WGS) entry which is preliminary data.</text>
</comment>
<keyword evidence="9" id="KW-1185">Reference proteome</keyword>
<accession>A0A4U1J528</accession>
<keyword evidence="6" id="KW-0812">Transmembrane</keyword>
<dbReference type="PROSITE" id="PS00108">
    <property type="entry name" value="PROTEIN_KINASE_ST"/>
    <property type="match status" value="1"/>
</dbReference>
<dbReference type="SMART" id="SM00220">
    <property type="entry name" value="S_TKc"/>
    <property type="match status" value="1"/>
</dbReference>
<protein>
    <submittedName>
        <fullName evidence="8">Serine/threonine protein kinase</fullName>
    </submittedName>
</protein>
<dbReference type="InterPro" id="IPR008271">
    <property type="entry name" value="Ser/Thr_kinase_AS"/>
</dbReference>
<feature type="region of interest" description="Disordered" evidence="5">
    <location>
        <begin position="434"/>
        <end position="519"/>
    </location>
</feature>
<dbReference type="PROSITE" id="PS50011">
    <property type="entry name" value="PROTEIN_KINASE_DOM"/>
    <property type="match status" value="1"/>
</dbReference>
<dbReference type="Gene3D" id="1.10.510.10">
    <property type="entry name" value="Transferase(Phosphotransferase) domain 1"/>
    <property type="match status" value="1"/>
</dbReference>
<dbReference type="AlphaFoldDB" id="A0A4U1J528"/>
<evidence type="ECO:0000256" key="2">
    <source>
        <dbReference type="ARBA" id="ARBA00022741"/>
    </source>
</evidence>
<dbReference type="RefSeq" id="WP_136932533.1">
    <property type="nucleotide sequence ID" value="NZ_SSMQ01000037.1"/>
</dbReference>
<dbReference type="EMBL" id="SSMQ01000037">
    <property type="protein sequence ID" value="TKD01821.1"/>
    <property type="molecule type" value="Genomic_DNA"/>
</dbReference>
<feature type="compositionally biased region" description="Low complexity" evidence="5">
    <location>
        <begin position="369"/>
        <end position="380"/>
    </location>
</feature>
<keyword evidence="4" id="KW-0067">ATP-binding</keyword>
<keyword evidence="8" id="KW-0723">Serine/threonine-protein kinase</keyword>
<dbReference type="SUPFAM" id="SSF56112">
    <property type="entry name" value="Protein kinase-like (PK-like)"/>
    <property type="match status" value="1"/>
</dbReference>
<dbReference type="CDD" id="cd14014">
    <property type="entry name" value="STKc_PknB_like"/>
    <property type="match status" value="1"/>
</dbReference>
<dbReference type="PANTHER" id="PTHR43289">
    <property type="entry name" value="MITOGEN-ACTIVATED PROTEIN KINASE KINASE KINASE 20-RELATED"/>
    <property type="match status" value="1"/>
</dbReference>